<name>A0AC35UHI2_9BILA</name>
<evidence type="ECO:0000313" key="1">
    <source>
        <dbReference type="Proteomes" id="UP000095286"/>
    </source>
</evidence>
<evidence type="ECO:0000313" key="2">
    <source>
        <dbReference type="WBParaSite" id="RSKR_0001133300.1"/>
    </source>
</evidence>
<accession>A0AC35UHI2</accession>
<sequence length="464" mass="53321">MSANFFEDTMEKQKLLLNDQDEDLERVGTSLSTIKHMSYRIGEELDDHNELLEELDIEMRNTDIKMDNVMKKIAKVASKTTWVLLFFIISILGQDVDLNGYVMYCPCMGRFGNQMEQFLGAMNFAKTLNRTLILPPFVQYEAGKATAKMVDFENYFQVKPLEQFHRVIPMRLFMKSLSETIWPEIDRKVLCWNARKSIFDETLPLGCHSTEGNPYGPFWSSFNIKFVNDEYFGNIQGSFVNTGRKLKQDWDDKFPSSDYKVLAFTTPPGQFPSKTSDHHIQQYIRWNSRVTSQAKAFIDQHLPRPFIGIHLRNNDDWSAVCKHVDPKTKTPIFASEQCTGVGEQIGPLTKEVCEPSKETILHDIEKLVRESNFKAIYVSSDKDHMIDDINDRLSTYEVKAFKLKNDDPIVSLAILQASNHFIGNCVSSYSSFVNRARANSAAKASRPTTFFGFTPATRRRKIEL</sequence>
<proteinExistence type="predicted"/>
<reference evidence="2" key="1">
    <citation type="submission" date="2016-11" db="UniProtKB">
        <authorList>
            <consortium name="WormBaseParasite"/>
        </authorList>
    </citation>
    <scope>IDENTIFICATION</scope>
    <source>
        <strain evidence="2">KR3021</strain>
    </source>
</reference>
<protein>
    <submittedName>
        <fullName evidence="2">GDP-fucose protein O-fucosyltransferase 1</fullName>
    </submittedName>
</protein>
<dbReference type="Proteomes" id="UP000095286">
    <property type="component" value="Unplaced"/>
</dbReference>
<dbReference type="WBParaSite" id="RSKR_0001133300.1">
    <property type="protein sequence ID" value="RSKR_0001133300.1"/>
    <property type="gene ID" value="RSKR_0001133300"/>
</dbReference>
<organism evidence="1 2">
    <name type="scientific">Rhabditophanes sp. KR3021</name>
    <dbReference type="NCBI Taxonomy" id="114890"/>
    <lineage>
        <taxon>Eukaryota</taxon>
        <taxon>Metazoa</taxon>
        <taxon>Ecdysozoa</taxon>
        <taxon>Nematoda</taxon>
        <taxon>Chromadorea</taxon>
        <taxon>Rhabditida</taxon>
        <taxon>Tylenchina</taxon>
        <taxon>Panagrolaimomorpha</taxon>
        <taxon>Strongyloidoidea</taxon>
        <taxon>Alloionematidae</taxon>
        <taxon>Rhabditophanes</taxon>
    </lineage>
</organism>